<dbReference type="GO" id="GO:0006506">
    <property type="term" value="P:GPI anchor biosynthetic process"/>
    <property type="evidence" value="ECO:0007669"/>
    <property type="project" value="TreeGrafter"/>
</dbReference>
<dbReference type="InterPro" id="IPR036691">
    <property type="entry name" value="Endo/exonu/phosph_ase_sf"/>
</dbReference>
<dbReference type="PANTHER" id="PTHR14859">
    <property type="entry name" value="CALCOFLUOR WHITE HYPERSENSITIVE PROTEIN PRECURSOR"/>
    <property type="match status" value="1"/>
</dbReference>
<keyword evidence="4" id="KW-1185">Reference proteome</keyword>
<dbReference type="RefSeq" id="WP_083596287.1">
    <property type="nucleotide sequence ID" value="NZ_FQUO01000001.1"/>
</dbReference>
<proteinExistence type="predicted"/>
<dbReference type="InterPro" id="IPR005135">
    <property type="entry name" value="Endo/exonuclease/phosphatase"/>
</dbReference>
<reference evidence="3 4" key="1">
    <citation type="submission" date="2016-11" db="EMBL/GenBank/DDBJ databases">
        <authorList>
            <person name="Jaros S."/>
            <person name="Januszkiewicz K."/>
            <person name="Wedrychowicz H."/>
        </authorList>
    </citation>
    <scope>NUCLEOTIDE SEQUENCE [LARGE SCALE GENOMIC DNA]</scope>
    <source>
        <strain evidence="3 4">DSM 26897</strain>
    </source>
</reference>
<evidence type="ECO:0000256" key="1">
    <source>
        <dbReference type="SAM" id="Phobius"/>
    </source>
</evidence>
<evidence type="ECO:0000259" key="2">
    <source>
        <dbReference type="Pfam" id="PF03372"/>
    </source>
</evidence>
<dbReference type="PANTHER" id="PTHR14859:SF15">
    <property type="entry name" value="ENDONUCLEASE_EXONUCLEASE_PHOSPHATASE DOMAIN-CONTAINING PROTEIN"/>
    <property type="match status" value="1"/>
</dbReference>
<keyword evidence="3" id="KW-0540">Nuclease</keyword>
<feature type="transmembrane region" description="Helical" evidence="1">
    <location>
        <begin position="68"/>
        <end position="92"/>
    </location>
</feature>
<dbReference type="Pfam" id="PF03372">
    <property type="entry name" value="Exo_endo_phos"/>
    <property type="match status" value="1"/>
</dbReference>
<dbReference type="SUPFAM" id="SSF56219">
    <property type="entry name" value="DNase I-like"/>
    <property type="match status" value="1"/>
</dbReference>
<dbReference type="GO" id="GO:0004519">
    <property type="term" value="F:endonuclease activity"/>
    <property type="evidence" value="ECO:0007669"/>
    <property type="project" value="UniProtKB-KW"/>
</dbReference>
<dbReference type="STRING" id="1302690.BUE76_00525"/>
<gene>
    <name evidence="3" type="ORF">SAMN05444008_101198</name>
</gene>
<accession>A0A1M4SQ40</accession>
<sequence length="323" mass="37152">MAQVLRYCSVVLGLLCFLFTALPLIRLPAWWIRIFDFPRLQLFFLCLIALVLLLIYKGIKSWYGKLLVSLSAGALLYQLHLIIPFTPVYAIAAPDAKDTLNSFSILHANVEMSNRNAAGFIALVKKYLPDILSVNEPDDWWQQQLEPLDSLYPFRVKQPQSNTYGMLLLSRLPLQNSRVNYLVEEKVPSIFTKVTVPGGRKVNLYCIHPRPPRPGQSVTNRNQEILILGSKIKEDKSPALVVGDLNDVAWSYTTRRFKEYSGVLDPRQGRGFFNTYNAQWPLLRYPLDYIFYTPDFGLLELKKLDYFGSDHFPMFIRMTFTGN</sequence>
<evidence type="ECO:0000313" key="4">
    <source>
        <dbReference type="Proteomes" id="UP000184368"/>
    </source>
</evidence>
<dbReference type="EMBL" id="FQUO01000001">
    <property type="protein sequence ID" value="SHE34330.1"/>
    <property type="molecule type" value="Genomic_DNA"/>
</dbReference>
<dbReference type="OrthoDB" id="9796594at2"/>
<keyword evidence="3" id="KW-0378">Hydrolase</keyword>
<keyword evidence="3" id="KW-0255">Endonuclease</keyword>
<dbReference type="Proteomes" id="UP000184368">
    <property type="component" value="Unassembled WGS sequence"/>
</dbReference>
<keyword evidence="1" id="KW-1133">Transmembrane helix</keyword>
<organism evidence="3 4">
    <name type="scientific">Cnuella takakiae</name>
    <dbReference type="NCBI Taxonomy" id="1302690"/>
    <lineage>
        <taxon>Bacteria</taxon>
        <taxon>Pseudomonadati</taxon>
        <taxon>Bacteroidota</taxon>
        <taxon>Chitinophagia</taxon>
        <taxon>Chitinophagales</taxon>
        <taxon>Chitinophagaceae</taxon>
        <taxon>Cnuella</taxon>
    </lineage>
</organism>
<keyword evidence="1" id="KW-0812">Transmembrane</keyword>
<name>A0A1M4SQ40_9BACT</name>
<keyword evidence="3" id="KW-0269">Exonuclease</keyword>
<keyword evidence="1" id="KW-0472">Membrane</keyword>
<protein>
    <submittedName>
        <fullName evidence="3">Uncharacterized conserved protein YafD, endonuclease/exonuclease/phosphatase (EEP) superfamily</fullName>
    </submittedName>
</protein>
<feature type="transmembrane region" description="Helical" evidence="1">
    <location>
        <begin position="7"/>
        <end position="25"/>
    </location>
</feature>
<feature type="domain" description="Endonuclease/exonuclease/phosphatase" evidence="2">
    <location>
        <begin position="107"/>
        <end position="311"/>
    </location>
</feature>
<evidence type="ECO:0000313" key="3">
    <source>
        <dbReference type="EMBL" id="SHE34330.1"/>
    </source>
</evidence>
<dbReference type="InterPro" id="IPR051916">
    <property type="entry name" value="GPI-anchor_lipid_remodeler"/>
</dbReference>
<dbReference type="GO" id="GO:0016020">
    <property type="term" value="C:membrane"/>
    <property type="evidence" value="ECO:0007669"/>
    <property type="project" value="GOC"/>
</dbReference>
<dbReference type="AlphaFoldDB" id="A0A1M4SQ40"/>
<feature type="transmembrane region" description="Helical" evidence="1">
    <location>
        <begin position="37"/>
        <end position="56"/>
    </location>
</feature>
<dbReference type="Gene3D" id="3.60.10.10">
    <property type="entry name" value="Endonuclease/exonuclease/phosphatase"/>
    <property type="match status" value="1"/>
</dbReference>
<dbReference type="GO" id="GO:0004527">
    <property type="term" value="F:exonuclease activity"/>
    <property type="evidence" value="ECO:0007669"/>
    <property type="project" value="UniProtKB-KW"/>
</dbReference>